<accession>A0A1G4BBV7</accession>
<dbReference type="AlphaFoldDB" id="A0A1G4BBV7"/>
<name>A0A1G4BBV7_9PEZI</name>
<sequence length="209" mass="23258">MQPVRVREARPTLLPLIRLLAPWQHPASSSPHIHDTRGQRPERLGLSHARGRLRRTSIRHSRQDSIPERCGTTDLPHFILHLWGDTVHTSTPRLSRPDSRSIRPDLNLGSQRQPTGTQFALIGDTIEPTRKLGGAVTTRWLVFWLGVPAHPCGPTAYSIGISQSKPDIYSANRRRLITPSSEQTDFAPSTVLLISTLASHPLQPSLLAL</sequence>
<evidence type="ECO:0000256" key="1">
    <source>
        <dbReference type="SAM" id="MobiDB-lite"/>
    </source>
</evidence>
<dbReference type="RefSeq" id="XP_022476049.1">
    <property type="nucleotide sequence ID" value="XM_022617438.1"/>
</dbReference>
<evidence type="ECO:0000313" key="2">
    <source>
        <dbReference type="EMBL" id="OHE98900.1"/>
    </source>
</evidence>
<evidence type="ECO:0000313" key="3">
    <source>
        <dbReference type="Proteomes" id="UP000176998"/>
    </source>
</evidence>
<dbReference type="EMBL" id="MJBS01000041">
    <property type="protein sequence ID" value="OHE98900.1"/>
    <property type="molecule type" value="Genomic_DNA"/>
</dbReference>
<comment type="caution">
    <text evidence="2">The sequence shown here is derived from an EMBL/GenBank/DDBJ whole genome shotgun (WGS) entry which is preliminary data.</text>
</comment>
<reference evidence="2 3" key="1">
    <citation type="submission" date="2016-09" db="EMBL/GenBank/DDBJ databases">
        <authorList>
            <person name="Capua I."/>
            <person name="De Benedictis P."/>
            <person name="Joannis T."/>
            <person name="Lombin L.H."/>
            <person name="Cattoli G."/>
        </authorList>
    </citation>
    <scope>NUCLEOTIDE SEQUENCE [LARGE SCALE GENOMIC DNA]</scope>
    <source>
        <strain evidence="2 3">IMI 309357</strain>
    </source>
</reference>
<dbReference type="Proteomes" id="UP000176998">
    <property type="component" value="Unassembled WGS sequence"/>
</dbReference>
<dbReference type="GeneID" id="34558948"/>
<gene>
    <name evidence="2" type="ORF">CORC01_05796</name>
</gene>
<feature type="region of interest" description="Disordered" evidence="1">
    <location>
        <begin position="89"/>
        <end position="110"/>
    </location>
</feature>
<keyword evidence="3" id="KW-1185">Reference proteome</keyword>
<organism evidence="2 3">
    <name type="scientific">Colletotrichum orchidophilum</name>
    <dbReference type="NCBI Taxonomy" id="1209926"/>
    <lineage>
        <taxon>Eukaryota</taxon>
        <taxon>Fungi</taxon>
        <taxon>Dikarya</taxon>
        <taxon>Ascomycota</taxon>
        <taxon>Pezizomycotina</taxon>
        <taxon>Sordariomycetes</taxon>
        <taxon>Hypocreomycetidae</taxon>
        <taxon>Glomerellales</taxon>
        <taxon>Glomerellaceae</taxon>
        <taxon>Colletotrichum</taxon>
    </lineage>
</organism>
<proteinExistence type="predicted"/>
<feature type="region of interest" description="Disordered" evidence="1">
    <location>
        <begin position="27"/>
        <end position="49"/>
    </location>
</feature>
<feature type="compositionally biased region" description="Basic and acidic residues" evidence="1">
    <location>
        <begin position="32"/>
        <end position="45"/>
    </location>
</feature>
<protein>
    <submittedName>
        <fullName evidence="2">Uncharacterized protein</fullName>
    </submittedName>
</protein>